<dbReference type="Proteomes" id="UP000322981">
    <property type="component" value="Unassembled WGS sequence"/>
</dbReference>
<dbReference type="SUPFAM" id="SSF51569">
    <property type="entry name" value="Aldolase"/>
    <property type="match status" value="1"/>
</dbReference>
<evidence type="ECO:0000256" key="1">
    <source>
        <dbReference type="ARBA" id="ARBA00023211"/>
    </source>
</evidence>
<evidence type="ECO:0000313" key="3">
    <source>
        <dbReference type="EMBL" id="KAA6187419.1"/>
    </source>
</evidence>
<proteinExistence type="predicted"/>
<accession>A0A5M8FUK6</accession>
<name>A0A5M8FUK6_9GAMM</name>
<dbReference type="CDD" id="cd07944">
    <property type="entry name" value="DRE_TIM_HOA_like"/>
    <property type="match status" value="1"/>
</dbReference>
<comment type="caution">
    <text evidence="3">The sequence shown here is derived from an EMBL/GenBank/DDBJ whole genome shotgun (WGS) entry which is preliminary data.</text>
</comment>
<dbReference type="Pfam" id="PF00682">
    <property type="entry name" value="HMGL-like"/>
    <property type="match status" value="1"/>
</dbReference>
<protein>
    <submittedName>
        <fullName evidence="3">Nucleoid-structuring protein H-NS</fullName>
    </submittedName>
</protein>
<dbReference type="Gene3D" id="3.20.20.70">
    <property type="entry name" value="Aldolase class I"/>
    <property type="match status" value="1"/>
</dbReference>
<feature type="domain" description="Pyruvate carboxyltransferase" evidence="2">
    <location>
        <begin position="14"/>
        <end position="273"/>
    </location>
</feature>
<dbReference type="InterPro" id="IPR000891">
    <property type="entry name" value="PYR_CT"/>
</dbReference>
<keyword evidence="4" id="KW-1185">Reference proteome</keyword>
<evidence type="ECO:0000313" key="4">
    <source>
        <dbReference type="Proteomes" id="UP000322981"/>
    </source>
</evidence>
<keyword evidence="1" id="KW-0464">Manganese</keyword>
<dbReference type="PANTHER" id="PTHR10277">
    <property type="entry name" value="HOMOCITRATE SYNTHASE-RELATED"/>
    <property type="match status" value="1"/>
</dbReference>
<reference evidence="3 4" key="1">
    <citation type="submission" date="2019-09" db="EMBL/GenBank/DDBJ databases">
        <title>Whole-genome sequence of the purple sulfur bacterium Thiohalocapsa marina DSM 19078.</title>
        <authorList>
            <person name="Kyndt J.A."/>
            <person name="Meyer T.E."/>
        </authorList>
    </citation>
    <scope>NUCLEOTIDE SEQUENCE [LARGE SCALE GENOMIC DNA]</scope>
    <source>
        <strain evidence="3 4">DSM 19078</strain>
    </source>
</reference>
<sequence length="327" mass="36359">MSEKAPWITYRPELKVLDCTVRDGGLINAHRFSDDFVRAVYDACIAAGIDYMEIGYKNSKKTFPVERFGPWRHCDEADLQRVVGDHDAEATGLKLAAMADAGKSDWQTDIVPATESPLSVIRVAFYAHQVSEAVDMMRHAAELGYETTANLMAVSNITDVEIDTVLEAVADSPASTMVIVDSFGHLYREQVDRLYRTYAAALAGTGKEVGIHAHNNLQLAFANTIEAIILGCNRVDATMFGFGRGAGNCHTELLLGFLRNPKFDVRPIIEVIQHHILPLRQEIEWGPLLPYNITGQLNQHPRAAIEWREGPTPDDFLAFYDKVVSEI</sequence>
<dbReference type="PANTHER" id="PTHR10277:SF9">
    <property type="entry name" value="2-ISOPROPYLMALATE SYNTHASE 1, CHLOROPLASTIC-RELATED"/>
    <property type="match status" value="1"/>
</dbReference>
<gene>
    <name evidence="3" type="ORF">F2Q65_02550</name>
</gene>
<dbReference type="PROSITE" id="PS50991">
    <property type="entry name" value="PYR_CT"/>
    <property type="match status" value="1"/>
</dbReference>
<dbReference type="OrthoDB" id="9803573at2"/>
<dbReference type="RefSeq" id="WP_150090084.1">
    <property type="nucleotide sequence ID" value="NZ_JBFUOH010000124.1"/>
</dbReference>
<dbReference type="GO" id="GO:0009098">
    <property type="term" value="P:L-leucine biosynthetic process"/>
    <property type="evidence" value="ECO:0007669"/>
    <property type="project" value="TreeGrafter"/>
</dbReference>
<dbReference type="EMBL" id="VWXX01000002">
    <property type="protein sequence ID" value="KAA6187419.1"/>
    <property type="molecule type" value="Genomic_DNA"/>
</dbReference>
<evidence type="ECO:0000259" key="2">
    <source>
        <dbReference type="PROSITE" id="PS50991"/>
    </source>
</evidence>
<dbReference type="GO" id="GO:0003852">
    <property type="term" value="F:2-isopropylmalate synthase activity"/>
    <property type="evidence" value="ECO:0007669"/>
    <property type="project" value="TreeGrafter"/>
</dbReference>
<dbReference type="AlphaFoldDB" id="A0A5M8FUK6"/>
<organism evidence="3 4">
    <name type="scientific">Thiohalocapsa marina</name>
    <dbReference type="NCBI Taxonomy" id="424902"/>
    <lineage>
        <taxon>Bacteria</taxon>
        <taxon>Pseudomonadati</taxon>
        <taxon>Pseudomonadota</taxon>
        <taxon>Gammaproteobacteria</taxon>
        <taxon>Chromatiales</taxon>
        <taxon>Chromatiaceae</taxon>
        <taxon>Thiohalocapsa</taxon>
    </lineage>
</organism>
<dbReference type="InterPro" id="IPR050073">
    <property type="entry name" value="2-IPM_HCS-like"/>
</dbReference>
<dbReference type="InterPro" id="IPR013785">
    <property type="entry name" value="Aldolase_TIM"/>
</dbReference>